<feature type="transmembrane region" description="Helical" evidence="8">
    <location>
        <begin position="305"/>
        <end position="323"/>
    </location>
</feature>
<keyword evidence="3" id="KW-0813">Transport</keyword>
<keyword evidence="5 8" id="KW-0812">Transmembrane</keyword>
<evidence type="ECO:0000256" key="2">
    <source>
        <dbReference type="ARBA" id="ARBA00007998"/>
    </source>
</evidence>
<evidence type="ECO:0000256" key="1">
    <source>
        <dbReference type="ARBA" id="ARBA00004141"/>
    </source>
</evidence>
<dbReference type="InterPro" id="IPR004761">
    <property type="entry name" value="Spore_GerAB"/>
</dbReference>
<comment type="similarity">
    <text evidence="2">Belongs to the amino acid-polyamine-organocation (APC) superfamily. Spore germination protein (SGP) (TC 2.A.3.9) family.</text>
</comment>
<feature type="transmembrane region" description="Helical" evidence="8">
    <location>
        <begin position="140"/>
        <end position="159"/>
    </location>
</feature>
<organism evidence="9 10">
    <name type="scientific">Paenibacillus urinalis</name>
    <dbReference type="NCBI Taxonomy" id="521520"/>
    <lineage>
        <taxon>Bacteria</taxon>
        <taxon>Bacillati</taxon>
        <taxon>Bacillota</taxon>
        <taxon>Bacilli</taxon>
        <taxon>Bacillales</taxon>
        <taxon>Paenibacillaceae</taxon>
        <taxon>Paenibacillus</taxon>
    </lineage>
</organism>
<feature type="transmembrane region" description="Helical" evidence="8">
    <location>
        <begin position="7"/>
        <end position="28"/>
    </location>
</feature>
<accession>A0AAX3MTF9</accession>
<dbReference type="RefSeq" id="WP_205053035.1">
    <property type="nucleotide sequence ID" value="NZ_CP118101.1"/>
</dbReference>
<evidence type="ECO:0000256" key="3">
    <source>
        <dbReference type="ARBA" id="ARBA00022448"/>
    </source>
</evidence>
<feature type="transmembrane region" description="Helical" evidence="8">
    <location>
        <begin position="102"/>
        <end position="128"/>
    </location>
</feature>
<feature type="transmembrane region" description="Helical" evidence="8">
    <location>
        <begin position="179"/>
        <end position="203"/>
    </location>
</feature>
<feature type="transmembrane region" description="Helical" evidence="8">
    <location>
        <begin position="270"/>
        <end position="293"/>
    </location>
</feature>
<dbReference type="GO" id="GO:0016020">
    <property type="term" value="C:membrane"/>
    <property type="evidence" value="ECO:0007669"/>
    <property type="project" value="UniProtKB-SubCell"/>
</dbReference>
<sequence>MRGIRQVSMLQFVLIISAFQISVAFLSIPRELARLAGSDGWIAIFFGWGLASAAAVAIVKVMKYSPNSSILELMQRYMGVWGARIAAIVFIAYYLLLAYDGYMIASLVIKLWLLPSTYTYVLVLLMLIPTFQIAQHGFQAIGRYSEIVAMISIWIPLVYLSTLRHAHWLYLLPILKEGWIPVLSSVKTMIYPMLGIGLIFFLYPHLVNKDKALPAVILSNTLSCLVYLGITIICYVYFSPDEIGKFNDPVISIMKSVEFEFIERVEVPFIAVYLFVFSCVWIPSMYIVSSNSAWLLGKGSDRTHLAVWSILMLIGFFLYRPSFFDAAIINDSLNYIGFIIEFAMPCCLLLYLFIREKFRRGKLN</sequence>
<gene>
    <name evidence="9" type="ORF">PUW23_14250</name>
</gene>
<feature type="transmembrane region" description="Helical" evidence="8">
    <location>
        <begin position="335"/>
        <end position="354"/>
    </location>
</feature>
<evidence type="ECO:0000256" key="6">
    <source>
        <dbReference type="ARBA" id="ARBA00022989"/>
    </source>
</evidence>
<feature type="transmembrane region" description="Helical" evidence="8">
    <location>
        <begin position="215"/>
        <end position="238"/>
    </location>
</feature>
<evidence type="ECO:0000313" key="10">
    <source>
        <dbReference type="Proteomes" id="UP001220962"/>
    </source>
</evidence>
<evidence type="ECO:0000256" key="7">
    <source>
        <dbReference type="ARBA" id="ARBA00023136"/>
    </source>
</evidence>
<dbReference type="Proteomes" id="UP001220962">
    <property type="component" value="Chromosome"/>
</dbReference>
<name>A0AAX3MTF9_9BACL</name>
<evidence type="ECO:0000256" key="8">
    <source>
        <dbReference type="SAM" id="Phobius"/>
    </source>
</evidence>
<dbReference type="Pfam" id="PF03845">
    <property type="entry name" value="Spore_permease"/>
    <property type="match status" value="1"/>
</dbReference>
<reference evidence="9" key="1">
    <citation type="submission" date="2023-02" db="EMBL/GenBank/DDBJ databases">
        <title>Pathogen: clinical or host-associated sample.</title>
        <authorList>
            <person name="Hergert J."/>
            <person name="Casey R."/>
            <person name="Wagner J."/>
            <person name="Young E.L."/>
            <person name="Oakeson K.F."/>
        </authorList>
    </citation>
    <scope>NUCLEOTIDE SEQUENCE</scope>
    <source>
        <strain evidence="9">2022CK-00830</strain>
    </source>
</reference>
<keyword evidence="6 8" id="KW-1133">Transmembrane helix</keyword>
<keyword evidence="4" id="KW-0309">Germination</keyword>
<evidence type="ECO:0000256" key="4">
    <source>
        <dbReference type="ARBA" id="ARBA00022544"/>
    </source>
</evidence>
<keyword evidence="7 8" id="KW-0472">Membrane</keyword>
<feature type="transmembrane region" description="Helical" evidence="8">
    <location>
        <begin position="79"/>
        <end position="96"/>
    </location>
</feature>
<comment type="subcellular location">
    <subcellularLocation>
        <location evidence="1">Membrane</location>
        <topology evidence="1">Multi-pass membrane protein</topology>
    </subcellularLocation>
</comment>
<evidence type="ECO:0000256" key="5">
    <source>
        <dbReference type="ARBA" id="ARBA00022692"/>
    </source>
</evidence>
<proteinExistence type="inferred from homology"/>
<dbReference type="PANTHER" id="PTHR34975">
    <property type="entry name" value="SPORE GERMINATION PROTEIN A2"/>
    <property type="match status" value="1"/>
</dbReference>
<dbReference type="AlphaFoldDB" id="A0AAX3MTF9"/>
<protein>
    <submittedName>
        <fullName evidence="9">Endospore germination permease</fullName>
    </submittedName>
</protein>
<dbReference type="GO" id="GO:0009847">
    <property type="term" value="P:spore germination"/>
    <property type="evidence" value="ECO:0007669"/>
    <property type="project" value="InterPro"/>
</dbReference>
<dbReference type="NCBIfam" id="TIGR00912">
    <property type="entry name" value="2A0309"/>
    <property type="match status" value="1"/>
</dbReference>
<evidence type="ECO:0000313" key="9">
    <source>
        <dbReference type="EMBL" id="WDH80711.1"/>
    </source>
</evidence>
<dbReference type="PANTHER" id="PTHR34975:SF2">
    <property type="entry name" value="SPORE GERMINATION PROTEIN A2"/>
    <property type="match status" value="1"/>
</dbReference>
<feature type="transmembrane region" description="Helical" evidence="8">
    <location>
        <begin position="40"/>
        <end position="59"/>
    </location>
</feature>
<dbReference type="EMBL" id="CP118101">
    <property type="protein sequence ID" value="WDH80711.1"/>
    <property type="molecule type" value="Genomic_DNA"/>
</dbReference>